<proteinExistence type="predicted"/>
<gene>
    <name evidence="1" type="primary">59</name>
</gene>
<sequence length="76" mass="8371">MTQYDRIVERMVSYPRGGFVTCGNILQLIDAAAAKIVGGDLEKVLIVTNHPDVYSLKYPNASDPLNTSRASQRSFP</sequence>
<protein>
    <submittedName>
        <fullName evidence="1">Uncharacterized protein</fullName>
    </submittedName>
</protein>
<evidence type="ECO:0000313" key="1">
    <source>
        <dbReference type="EMBL" id="QNN80962.1"/>
    </source>
</evidence>
<organism evidence="1 2">
    <name type="scientific">Epizootic haematopoietic necrosis virus</name>
    <dbReference type="NCBI Taxonomy" id="100217"/>
    <lineage>
        <taxon>Viruses</taxon>
        <taxon>Varidnaviria</taxon>
        <taxon>Bamfordvirae</taxon>
        <taxon>Nucleocytoviricota</taxon>
        <taxon>Megaviricetes</taxon>
        <taxon>Pimascovirales</taxon>
        <taxon>Pimascovirales incertae sedis</taxon>
        <taxon>Iridoviridae</taxon>
        <taxon>Alphairidovirinae</taxon>
        <taxon>Ranavirus</taxon>
        <taxon>Ranavirus perca1</taxon>
    </lineage>
</organism>
<accession>A0A7G9TLI7</accession>
<evidence type="ECO:0000313" key="2">
    <source>
        <dbReference type="Proteomes" id="UP000516080"/>
    </source>
</evidence>
<reference evidence="1 2" key="1">
    <citation type="journal article" date="2017" name="Virology (Lond)">
        <title>Molecular epidemiology of Epizootic haematopoietic necrosis virus (EHNV).</title>
        <authorList>
            <person name="Hick P.M."/>
            <person name="Subramaniam K."/>
            <person name="Thompson P.M."/>
            <person name="Waltzek T.B."/>
            <person name="Becker J.A."/>
            <person name="Whittington R.J."/>
        </authorList>
    </citation>
    <scope>NUCLEOTIDE SEQUENCE [LARGE SCALE GENOMIC DNA]</scope>
    <source>
        <strain evidence="1">V109</strain>
    </source>
</reference>
<dbReference type="Proteomes" id="UP000516080">
    <property type="component" value="Genome"/>
</dbReference>
<dbReference type="EMBL" id="MT510740">
    <property type="protein sequence ID" value="QNN80962.1"/>
    <property type="molecule type" value="Genomic_DNA"/>
</dbReference>
<name>A0A7G9TLI7_9VIRU</name>